<dbReference type="STRING" id="104452.A0A0L7L286"/>
<evidence type="ECO:0000313" key="7">
    <source>
        <dbReference type="Proteomes" id="UP000037510"/>
    </source>
</evidence>
<feature type="non-terminal residue" evidence="6">
    <location>
        <position position="421"/>
    </location>
</feature>
<dbReference type="AlphaFoldDB" id="A0A0L7L286"/>
<keyword evidence="7" id="KW-1185">Reference proteome</keyword>
<feature type="transmembrane region" description="Helical" evidence="5">
    <location>
        <begin position="352"/>
        <end position="370"/>
    </location>
</feature>
<dbReference type="Proteomes" id="UP000037510">
    <property type="component" value="Unassembled WGS sequence"/>
</dbReference>
<evidence type="ECO:0000256" key="1">
    <source>
        <dbReference type="ARBA" id="ARBA00004370"/>
    </source>
</evidence>
<keyword evidence="2 5" id="KW-0812">Transmembrane</keyword>
<dbReference type="GO" id="GO:0016020">
    <property type="term" value="C:membrane"/>
    <property type="evidence" value="ECO:0007669"/>
    <property type="project" value="UniProtKB-SubCell"/>
</dbReference>
<dbReference type="InterPro" id="IPR005828">
    <property type="entry name" value="MFS_sugar_transport-like"/>
</dbReference>
<proteinExistence type="predicted"/>
<evidence type="ECO:0000256" key="5">
    <source>
        <dbReference type="SAM" id="Phobius"/>
    </source>
</evidence>
<feature type="transmembrane region" description="Helical" evidence="5">
    <location>
        <begin position="103"/>
        <end position="122"/>
    </location>
</feature>
<evidence type="ECO:0000313" key="6">
    <source>
        <dbReference type="EMBL" id="KOB69608.1"/>
    </source>
</evidence>
<dbReference type="PANTHER" id="PTHR48021">
    <property type="match status" value="1"/>
</dbReference>
<dbReference type="EMBL" id="JTDY01003408">
    <property type="protein sequence ID" value="KOB69608.1"/>
    <property type="molecule type" value="Genomic_DNA"/>
</dbReference>
<name>A0A0L7L286_OPEBR</name>
<feature type="transmembrane region" description="Helical" evidence="5">
    <location>
        <begin position="382"/>
        <end position="404"/>
    </location>
</feature>
<protein>
    <submittedName>
        <fullName evidence="6">Putative sugar transporter</fullName>
    </submittedName>
</protein>
<dbReference type="InterPro" id="IPR050549">
    <property type="entry name" value="MFS_Trehalose_Transporter"/>
</dbReference>
<evidence type="ECO:0000256" key="4">
    <source>
        <dbReference type="ARBA" id="ARBA00023136"/>
    </source>
</evidence>
<dbReference type="PANTHER" id="PTHR48021:SF1">
    <property type="entry name" value="GH07001P-RELATED"/>
    <property type="match status" value="1"/>
</dbReference>
<keyword evidence="4 5" id="KW-0472">Membrane</keyword>
<evidence type="ECO:0000256" key="3">
    <source>
        <dbReference type="ARBA" id="ARBA00022989"/>
    </source>
</evidence>
<dbReference type="Pfam" id="PF00083">
    <property type="entry name" value="Sugar_tr"/>
    <property type="match status" value="2"/>
</dbReference>
<accession>A0A0L7L286</accession>
<reference evidence="6 7" key="1">
    <citation type="journal article" date="2015" name="Genome Biol. Evol.">
        <title>The genome of winter moth (Operophtera brumata) provides a genomic perspective on sexual dimorphism and phenology.</title>
        <authorList>
            <person name="Derks M.F."/>
            <person name="Smit S."/>
            <person name="Salis L."/>
            <person name="Schijlen E."/>
            <person name="Bossers A."/>
            <person name="Mateman C."/>
            <person name="Pijl A.S."/>
            <person name="de Ridder D."/>
            <person name="Groenen M.A."/>
            <person name="Visser M.E."/>
            <person name="Megens H.J."/>
        </authorList>
    </citation>
    <scope>NUCLEOTIDE SEQUENCE [LARGE SCALE GENOMIC DNA]</scope>
    <source>
        <strain evidence="6">WM2013NL</strain>
        <tissue evidence="6">Head and thorax</tissue>
    </source>
</reference>
<feature type="transmembrane region" description="Helical" evidence="5">
    <location>
        <begin position="176"/>
        <end position="199"/>
    </location>
</feature>
<dbReference type="InterPro" id="IPR036259">
    <property type="entry name" value="MFS_trans_sf"/>
</dbReference>
<keyword evidence="6" id="KW-0762">Sugar transport</keyword>
<dbReference type="Gene3D" id="1.20.1250.20">
    <property type="entry name" value="MFS general substrate transporter like domains"/>
    <property type="match status" value="3"/>
</dbReference>
<keyword evidence="3 5" id="KW-1133">Transmembrane helix</keyword>
<keyword evidence="6" id="KW-0813">Transport</keyword>
<gene>
    <name evidence="6" type="ORF">OBRU01_13322</name>
</gene>
<dbReference type="GO" id="GO:0022857">
    <property type="term" value="F:transmembrane transporter activity"/>
    <property type="evidence" value="ECO:0007669"/>
    <property type="project" value="InterPro"/>
</dbReference>
<sequence length="421" mass="45822">MLRGADSPLPKAPTLQEESWIGSLLVLGGLIGKSLHWHGTGLCTGMAMGWTSPVFPMLRGPDSPLPKAPTLQEESWIGSLLVLGGLIGPFITVPLSPHIGRRWLILGSSLPLLLGWLLAGVATDLPTLYAARLLWGCATAMHVQAELEGLQAVVTREFKEKPRIQDLWATRGNVKALGICVFLAMLLQLSGIDVLLFYMEELLAKVGTKISPSDGTIIMGVVQASVGDIIPLHGRAAVLHGEAADEGWHQDITFGRYHHHGRRAGKQVSGTYYHCMDVLLFYMETLLFYMEELLTKVGIRISPSDGTIIMGVVQASVGDILPLHGRAAVLHGSVGPVPWILVAEMFPVKTKCLASGICSFMCWLAGFIWTRFFRDVAASYGIYTAFWILAVCCGLGFIFSVTLLPETKGKTFDEIQDMLNN</sequence>
<organism evidence="6 7">
    <name type="scientific">Operophtera brumata</name>
    <name type="common">Winter moth</name>
    <name type="synonym">Phalaena brumata</name>
    <dbReference type="NCBI Taxonomy" id="104452"/>
    <lineage>
        <taxon>Eukaryota</taxon>
        <taxon>Metazoa</taxon>
        <taxon>Ecdysozoa</taxon>
        <taxon>Arthropoda</taxon>
        <taxon>Hexapoda</taxon>
        <taxon>Insecta</taxon>
        <taxon>Pterygota</taxon>
        <taxon>Neoptera</taxon>
        <taxon>Endopterygota</taxon>
        <taxon>Lepidoptera</taxon>
        <taxon>Glossata</taxon>
        <taxon>Ditrysia</taxon>
        <taxon>Geometroidea</taxon>
        <taxon>Geometridae</taxon>
        <taxon>Larentiinae</taxon>
        <taxon>Operophtera</taxon>
    </lineage>
</organism>
<evidence type="ECO:0000256" key="2">
    <source>
        <dbReference type="ARBA" id="ARBA00022692"/>
    </source>
</evidence>
<feature type="transmembrane region" description="Helical" evidence="5">
    <location>
        <begin position="76"/>
        <end position="96"/>
    </location>
</feature>
<comment type="caution">
    <text evidence="6">The sequence shown here is derived from an EMBL/GenBank/DDBJ whole genome shotgun (WGS) entry which is preliminary data.</text>
</comment>
<dbReference type="SUPFAM" id="SSF103473">
    <property type="entry name" value="MFS general substrate transporter"/>
    <property type="match status" value="2"/>
</dbReference>
<comment type="subcellular location">
    <subcellularLocation>
        <location evidence="1">Membrane</location>
    </subcellularLocation>
</comment>